<evidence type="ECO:0000313" key="1">
    <source>
        <dbReference type="EMBL" id="KAI5652362.1"/>
    </source>
</evidence>
<evidence type="ECO:0000313" key="2">
    <source>
        <dbReference type="Proteomes" id="UP001060085"/>
    </source>
</evidence>
<name>A0ACB9ZUQ9_CATRO</name>
<keyword evidence="2" id="KW-1185">Reference proteome</keyword>
<proteinExistence type="predicted"/>
<accession>A0ACB9ZUQ9</accession>
<sequence>MHYSNILALTSESSVYPTVCGRPSTNIPYLDRSLPGTVGSGSTVDVFEKSIPTTDGSPDPIIAGKLLMETAVKSSAYHHLSIAGLTMSMDGHLPTQSHQEGTSDPTRMNLNVDTKEGNKLEVEEAEV</sequence>
<gene>
    <name evidence="1" type="ORF">M9H77_29549</name>
</gene>
<organism evidence="1 2">
    <name type="scientific">Catharanthus roseus</name>
    <name type="common">Madagascar periwinkle</name>
    <name type="synonym">Vinca rosea</name>
    <dbReference type="NCBI Taxonomy" id="4058"/>
    <lineage>
        <taxon>Eukaryota</taxon>
        <taxon>Viridiplantae</taxon>
        <taxon>Streptophyta</taxon>
        <taxon>Embryophyta</taxon>
        <taxon>Tracheophyta</taxon>
        <taxon>Spermatophyta</taxon>
        <taxon>Magnoliopsida</taxon>
        <taxon>eudicotyledons</taxon>
        <taxon>Gunneridae</taxon>
        <taxon>Pentapetalae</taxon>
        <taxon>asterids</taxon>
        <taxon>lamiids</taxon>
        <taxon>Gentianales</taxon>
        <taxon>Apocynaceae</taxon>
        <taxon>Rauvolfioideae</taxon>
        <taxon>Vinceae</taxon>
        <taxon>Catharanthinae</taxon>
        <taxon>Catharanthus</taxon>
    </lineage>
</organism>
<protein>
    <submittedName>
        <fullName evidence="1">Uncharacterized protein</fullName>
    </submittedName>
</protein>
<dbReference type="EMBL" id="CM044707">
    <property type="protein sequence ID" value="KAI5652362.1"/>
    <property type="molecule type" value="Genomic_DNA"/>
</dbReference>
<reference evidence="2" key="1">
    <citation type="journal article" date="2023" name="Nat. Plants">
        <title>Single-cell RNA sequencing provides a high-resolution roadmap for understanding the multicellular compartmentation of specialized metabolism.</title>
        <authorList>
            <person name="Sun S."/>
            <person name="Shen X."/>
            <person name="Li Y."/>
            <person name="Li Y."/>
            <person name="Wang S."/>
            <person name="Li R."/>
            <person name="Zhang H."/>
            <person name="Shen G."/>
            <person name="Guo B."/>
            <person name="Wei J."/>
            <person name="Xu J."/>
            <person name="St-Pierre B."/>
            <person name="Chen S."/>
            <person name="Sun C."/>
        </authorList>
    </citation>
    <scope>NUCLEOTIDE SEQUENCE [LARGE SCALE GENOMIC DNA]</scope>
</reference>
<dbReference type="Proteomes" id="UP001060085">
    <property type="component" value="Linkage Group LG07"/>
</dbReference>
<comment type="caution">
    <text evidence="1">The sequence shown here is derived from an EMBL/GenBank/DDBJ whole genome shotgun (WGS) entry which is preliminary data.</text>
</comment>